<dbReference type="Proteomes" id="UP000176300">
    <property type="component" value="Unassembled WGS sequence"/>
</dbReference>
<protein>
    <submittedName>
        <fullName evidence="1">Uncharacterized protein</fullName>
    </submittedName>
</protein>
<reference evidence="1 2" key="1">
    <citation type="journal article" date="2016" name="Nat. Commun.">
        <title>Thousands of microbial genomes shed light on interconnected biogeochemical processes in an aquifer system.</title>
        <authorList>
            <person name="Anantharaman K."/>
            <person name="Brown C.T."/>
            <person name="Hug L.A."/>
            <person name="Sharon I."/>
            <person name="Castelle C.J."/>
            <person name="Probst A.J."/>
            <person name="Thomas B.C."/>
            <person name="Singh A."/>
            <person name="Wilkins M.J."/>
            <person name="Karaoz U."/>
            <person name="Brodie E.L."/>
            <person name="Williams K.H."/>
            <person name="Hubbard S.S."/>
            <person name="Banfield J.F."/>
        </authorList>
    </citation>
    <scope>NUCLEOTIDE SEQUENCE [LARGE SCALE GENOMIC DNA]</scope>
</reference>
<proteinExistence type="predicted"/>
<dbReference type="STRING" id="1798697.A2373_04535"/>
<evidence type="ECO:0000313" key="2">
    <source>
        <dbReference type="Proteomes" id="UP000176300"/>
    </source>
</evidence>
<accession>A0A1F6NH34</accession>
<name>A0A1F6NH34_9BACT</name>
<comment type="caution">
    <text evidence="1">The sequence shown here is derived from an EMBL/GenBank/DDBJ whole genome shotgun (WGS) entry which is preliminary data.</text>
</comment>
<dbReference type="AlphaFoldDB" id="A0A1F6NH34"/>
<sequence>MVKVPLTIYGLLAAVQTVSVEIIPEIVVAALAGKGKNDKNTNKTTANPGILYVWTRIYGRLNKLIYLYSCRF</sequence>
<dbReference type="EMBL" id="MFQS01000018">
    <property type="protein sequence ID" value="OGH83179.1"/>
    <property type="molecule type" value="Genomic_DNA"/>
</dbReference>
<gene>
    <name evidence="1" type="ORF">A2373_04535</name>
</gene>
<evidence type="ECO:0000313" key="1">
    <source>
        <dbReference type="EMBL" id="OGH83179.1"/>
    </source>
</evidence>
<organism evidence="1 2">
    <name type="scientific">Candidatus Magasanikbacteria bacterium RIFOXYB1_FULL_40_15</name>
    <dbReference type="NCBI Taxonomy" id="1798697"/>
    <lineage>
        <taxon>Bacteria</taxon>
        <taxon>Candidatus Magasanikiibacteriota</taxon>
    </lineage>
</organism>